<keyword evidence="1" id="KW-0472">Membrane</keyword>
<dbReference type="Proteomes" id="UP001527925">
    <property type="component" value="Unassembled WGS sequence"/>
</dbReference>
<reference evidence="2 3" key="1">
    <citation type="submission" date="2023-09" db="EMBL/GenBank/DDBJ databases">
        <title>Pangenome analysis of Batrachochytrium dendrobatidis and related Chytrids.</title>
        <authorList>
            <person name="Yacoub M.N."/>
            <person name="Stajich J.E."/>
            <person name="James T.Y."/>
        </authorList>
    </citation>
    <scope>NUCLEOTIDE SEQUENCE [LARGE SCALE GENOMIC DNA]</scope>
    <source>
        <strain evidence="2 3">JEL0888</strain>
    </source>
</reference>
<feature type="transmembrane region" description="Helical" evidence="1">
    <location>
        <begin position="50"/>
        <end position="70"/>
    </location>
</feature>
<sequence length="209" mass="23438">MMEAESRDDIDSLLLNILSFVLNSTIMGFFDQDPLTYFVRPRFQLNIEYFALVFEIAGLVSVLANCVFLIGKLRKAPTGFLLRGLLAISILISIFIFANILLLYVTFSLSTLTVTTWSLTAAQVLLISIETEAIKVFVPGLPEWIIYVLRGINTALAVALGLPQFFRGPIFTNPADPGVYTTVRMPRVLWLPNWLAIAQWRLPPHAPFC</sequence>
<feature type="transmembrane region" description="Helical" evidence="1">
    <location>
        <begin position="82"/>
        <end position="107"/>
    </location>
</feature>
<proteinExistence type="predicted"/>
<evidence type="ECO:0000313" key="2">
    <source>
        <dbReference type="EMBL" id="KAL2913903.1"/>
    </source>
</evidence>
<keyword evidence="1" id="KW-0812">Transmembrane</keyword>
<dbReference type="EMBL" id="JADGIZ020000040">
    <property type="protein sequence ID" value="KAL2913903.1"/>
    <property type="molecule type" value="Genomic_DNA"/>
</dbReference>
<feature type="transmembrane region" description="Helical" evidence="1">
    <location>
        <begin position="144"/>
        <end position="162"/>
    </location>
</feature>
<accession>A0ABR4N316</accession>
<protein>
    <submittedName>
        <fullName evidence="2">Uncharacterized protein</fullName>
    </submittedName>
</protein>
<evidence type="ECO:0000256" key="1">
    <source>
        <dbReference type="SAM" id="Phobius"/>
    </source>
</evidence>
<keyword evidence="3" id="KW-1185">Reference proteome</keyword>
<evidence type="ECO:0000313" key="3">
    <source>
        <dbReference type="Proteomes" id="UP001527925"/>
    </source>
</evidence>
<organism evidence="2 3">
    <name type="scientific">Polyrhizophydium stewartii</name>
    <dbReference type="NCBI Taxonomy" id="2732419"/>
    <lineage>
        <taxon>Eukaryota</taxon>
        <taxon>Fungi</taxon>
        <taxon>Fungi incertae sedis</taxon>
        <taxon>Chytridiomycota</taxon>
        <taxon>Chytridiomycota incertae sedis</taxon>
        <taxon>Chytridiomycetes</taxon>
        <taxon>Rhizophydiales</taxon>
        <taxon>Rhizophydiales incertae sedis</taxon>
        <taxon>Polyrhizophydium</taxon>
    </lineage>
</organism>
<keyword evidence="1" id="KW-1133">Transmembrane helix</keyword>
<comment type="caution">
    <text evidence="2">The sequence shown here is derived from an EMBL/GenBank/DDBJ whole genome shotgun (WGS) entry which is preliminary data.</text>
</comment>
<feature type="transmembrane region" description="Helical" evidence="1">
    <location>
        <begin position="12"/>
        <end position="30"/>
    </location>
</feature>
<gene>
    <name evidence="2" type="ORF">HK105_206637</name>
</gene>
<name>A0ABR4N316_9FUNG</name>